<dbReference type="InParanoid" id="G4YU21"/>
<reference evidence="1 2" key="1">
    <citation type="journal article" date="2006" name="Science">
        <title>Phytophthora genome sequences uncover evolutionary origins and mechanisms of pathogenesis.</title>
        <authorList>
            <person name="Tyler B.M."/>
            <person name="Tripathy S."/>
            <person name="Zhang X."/>
            <person name="Dehal P."/>
            <person name="Jiang R.H."/>
            <person name="Aerts A."/>
            <person name="Arredondo F.D."/>
            <person name="Baxter L."/>
            <person name="Bensasson D."/>
            <person name="Beynon J.L."/>
            <person name="Chapman J."/>
            <person name="Damasceno C.M."/>
            <person name="Dorrance A.E."/>
            <person name="Dou D."/>
            <person name="Dickerman A.W."/>
            <person name="Dubchak I.L."/>
            <person name="Garbelotto M."/>
            <person name="Gijzen M."/>
            <person name="Gordon S.G."/>
            <person name="Govers F."/>
            <person name="Grunwald N.J."/>
            <person name="Huang W."/>
            <person name="Ivors K.L."/>
            <person name="Jones R.W."/>
            <person name="Kamoun S."/>
            <person name="Krampis K."/>
            <person name="Lamour K.H."/>
            <person name="Lee M.K."/>
            <person name="McDonald W.H."/>
            <person name="Medina M."/>
            <person name="Meijer H.J."/>
            <person name="Nordberg E.K."/>
            <person name="Maclean D.J."/>
            <person name="Ospina-Giraldo M.D."/>
            <person name="Morris P.F."/>
            <person name="Phuntumart V."/>
            <person name="Putnam N.H."/>
            <person name="Rash S."/>
            <person name="Rose J.K."/>
            <person name="Sakihama Y."/>
            <person name="Salamov A.A."/>
            <person name="Savidor A."/>
            <person name="Scheuring C.F."/>
            <person name="Smith B.M."/>
            <person name="Sobral B.W."/>
            <person name="Terry A."/>
            <person name="Torto-Alalibo T.A."/>
            <person name="Win J."/>
            <person name="Xu Z."/>
            <person name="Zhang H."/>
            <person name="Grigoriev I.V."/>
            <person name="Rokhsar D.S."/>
            <person name="Boore J.L."/>
        </authorList>
    </citation>
    <scope>NUCLEOTIDE SEQUENCE [LARGE SCALE GENOMIC DNA]</scope>
    <source>
        <strain evidence="1 2">P6497</strain>
    </source>
</reference>
<keyword evidence="2" id="KW-1185">Reference proteome</keyword>
<dbReference type="KEGG" id="psoj:PHYSODRAFT_295644"/>
<organism evidence="1 2">
    <name type="scientific">Phytophthora sojae (strain P6497)</name>
    <name type="common">Soybean stem and root rot agent</name>
    <name type="synonym">Phytophthora megasperma f. sp. glycines</name>
    <dbReference type="NCBI Taxonomy" id="1094619"/>
    <lineage>
        <taxon>Eukaryota</taxon>
        <taxon>Sar</taxon>
        <taxon>Stramenopiles</taxon>
        <taxon>Oomycota</taxon>
        <taxon>Peronosporomycetes</taxon>
        <taxon>Peronosporales</taxon>
        <taxon>Peronosporaceae</taxon>
        <taxon>Phytophthora</taxon>
    </lineage>
</organism>
<dbReference type="Proteomes" id="UP000002640">
    <property type="component" value="Unassembled WGS sequence"/>
</dbReference>
<dbReference type="RefSeq" id="XP_009518387.1">
    <property type="nucleotide sequence ID" value="XM_009520092.1"/>
</dbReference>
<accession>G4YU21</accession>
<gene>
    <name evidence="1" type="ORF">PHYSODRAFT_295644</name>
</gene>
<protein>
    <submittedName>
        <fullName evidence="1">Uncharacterized protein</fullName>
    </submittedName>
</protein>
<evidence type="ECO:0000313" key="1">
    <source>
        <dbReference type="EMBL" id="EGZ23099.1"/>
    </source>
</evidence>
<proteinExistence type="predicted"/>
<sequence>MRLMYVCARNVERSTSTKFPVATPYLSEFFFQDTQIAPRLLTTLEYACANWESVKTDWFGLFGVGEEGQEVTSKKHQRSPGATTDETLASELRRIIIGEVKNQEPSSKKSRGSSGSVERDGSVKVLVLVIDEAASLLEKKTCNGSDHLSTLRKALTEASNILQVKKRKTMILAVLVDSNPEIINAPPPFIDQTPPVRLQSTQNDEILSSVRAHSHDGRHPSQDALVRNRRGRLQSAGT</sequence>
<evidence type="ECO:0000313" key="2">
    <source>
        <dbReference type="Proteomes" id="UP000002640"/>
    </source>
</evidence>
<name>G4YU21_PHYSP</name>
<dbReference type="GeneID" id="20641281"/>
<dbReference type="AlphaFoldDB" id="G4YU21"/>
<dbReference type="EMBL" id="JH159152">
    <property type="protein sequence ID" value="EGZ23099.1"/>
    <property type="molecule type" value="Genomic_DNA"/>
</dbReference>